<evidence type="ECO:0000259" key="9">
    <source>
        <dbReference type="PROSITE" id="PS50011"/>
    </source>
</evidence>
<comment type="catalytic activity">
    <reaction evidence="6">
        <text>L-threonyl-[protein] + ATP = O-phospho-L-threonyl-[protein] + ADP + H(+)</text>
        <dbReference type="Rhea" id="RHEA:46608"/>
        <dbReference type="Rhea" id="RHEA-COMP:11060"/>
        <dbReference type="Rhea" id="RHEA-COMP:11605"/>
        <dbReference type="ChEBI" id="CHEBI:15378"/>
        <dbReference type="ChEBI" id="CHEBI:30013"/>
        <dbReference type="ChEBI" id="CHEBI:30616"/>
        <dbReference type="ChEBI" id="CHEBI:61977"/>
        <dbReference type="ChEBI" id="CHEBI:456216"/>
        <dbReference type="EC" id="2.7.11.1"/>
    </reaction>
</comment>
<reference evidence="10 11" key="2">
    <citation type="journal article" date="2016" name="Genome Announc.">
        <title>Draft Genome Sequence of Erythromycin- and Oxytetracycline-Sensitive Nocardia seriolae Strain U-1 (NBRC 110359).</title>
        <authorList>
            <person name="Imajoh M."/>
            <person name="Sukeda M."/>
            <person name="Shimizu M."/>
            <person name="Yamane J."/>
            <person name="Ohnishi K."/>
            <person name="Oshima S."/>
        </authorList>
    </citation>
    <scope>NUCLEOTIDE SEQUENCE [LARGE SCALE GENOMIC DNA]</scope>
    <source>
        <strain evidence="10 11">U-1</strain>
    </source>
</reference>
<keyword evidence="4 6" id="KW-0418">Kinase</keyword>
<dbReference type="GO" id="GO:0046872">
    <property type="term" value="F:metal ion binding"/>
    <property type="evidence" value="ECO:0007669"/>
    <property type="project" value="UniProtKB-UniRule"/>
</dbReference>
<dbReference type="GO" id="GO:0106310">
    <property type="term" value="F:protein serine kinase activity"/>
    <property type="evidence" value="ECO:0007669"/>
    <property type="project" value="UniProtKB-UniRule"/>
</dbReference>
<evidence type="ECO:0000313" key="10">
    <source>
        <dbReference type="EMBL" id="GAP29147.1"/>
    </source>
</evidence>
<dbReference type="AlphaFoldDB" id="A0ABC9YUW3"/>
<dbReference type="InterPro" id="IPR059106">
    <property type="entry name" value="WHD_MalT"/>
</dbReference>
<dbReference type="PROSITE" id="PS50011">
    <property type="entry name" value="PROTEIN_KINASE_DOM"/>
    <property type="match status" value="1"/>
</dbReference>
<name>A0ABC9YUW3_9NOCA</name>
<dbReference type="InterPro" id="IPR017441">
    <property type="entry name" value="Protein_kinase_ATP_BS"/>
</dbReference>
<keyword evidence="2 6" id="KW-0808">Transferase</keyword>
<evidence type="ECO:0000256" key="5">
    <source>
        <dbReference type="ARBA" id="ARBA00022840"/>
    </source>
</evidence>
<dbReference type="GO" id="GO:0004674">
    <property type="term" value="F:protein serine/threonine kinase activity"/>
    <property type="evidence" value="ECO:0007669"/>
    <property type="project" value="UniProtKB-UniRule"/>
</dbReference>
<dbReference type="Pfam" id="PF13191">
    <property type="entry name" value="AAA_16"/>
    <property type="match status" value="1"/>
</dbReference>
<comment type="catalytic activity">
    <reaction evidence="6">
        <text>L-seryl-[protein] + ATP = O-phospho-L-seryl-[protein] + ADP + H(+)</text>
        <dbReference type="Rhea" id="RHEA:17989"/>
        <dbReference type="Rhea" id="RHEA-COMP:9863"/>
        <dbReference type="Rhea" id="RHEA-COMP:11604"/>
        <dbReference type="ChEBI" id="CHEBI:15378"/>
        <dbReference type="ChEBI" id="CHEBI:29999"/>
        <dbReference type="ChEBI" id="CHEBI:30616"/>
        <dbReference type="ChEBI" id="CHEBI:83421"/>
        <dbReference type="ChEBI" id="CHEBI:456216"/>
        <dbReference type="EC" id="2.7.11.1"/>
    </reaction>
</comment>
<evidence type="ECO:0000256" key="4">
    <source>
        <dbReference type="ARBA" id="ARBA00022777"/>
    </source>
</evidence>
<evidence type="ECO:0000256" key="8">
    <source>
        <dbReference type="SAM" id="MobiDB-lite"/>
    </source>
</evidence>
<evidence type="ECO:0000256" key="2">
    <source>
        <dbReference type="ARBA" id="ARBA00022679"/>
    </source>
</evidence>
<dbReference type="EC" id="2.7.11.1" evidence="6"/>
<gene>
    <name evidence="10" type="ORF">NSK11_contig00050-0013</name>
</gene>
<dbReference type="Gene3D" id="3.40.50.300">
    <property type="entry name" value="P-loop containing nucleotide triphosphate hydrolases"/>
    <property type="match status" value="1"/>
</dbReference>
<keyword evidence="3 6" id="KW-0547">Nucleotide-binding</keyword>
<keyword evidence="11" id="KW-1185">Reference proteome</keyword>
<evidence type="ECO:0000256" key="6">
    <source>
        <dbReference type="PIRNR" id="PIRNR000574"/>
    </source>
</evidence>
<dbReference type="PANTHER" id="PTHR43289:SF6">
    <property type="entry name" value="SERINE_THREONINE-PROTEIN KINASE NEKL-3"/>
    <property type="match status" value="1"/>
</dbReference>
<comment type="caution">
    <text evidence="10">The sequence shown here is derived from an EMBL/GenBank/DDBJ whole genome shotgun (WGS) entry which is preliminary data.</text>
</comment>
<evidence type="ECO:0000313" key="11">
    <source>
        <dbReference type="Proteomes" id="UP000037179"/>
    </source>
</evidence>
<dbReference type="EMBL" id="BBYQ01000050">
    <property type="protein sequence ID" value="GAP29147.1"/>
    <property type="molecule type" value="Genomic_DNA"/>
</dbReference>
<reference evidence="11" key="1">
    <citation type="submission" date="2015-07" db="EMBL/GenBank/DDBJ databases">
        <title>Nocardia seriolae U-1 whole genome shotgun sequence.</title>
        <authorList>
            <person name="Imajoh M."/>
            <person name="Fukumoto Y."/>
            <person name="Sukeda M."/>
            <person name="Yamane J."/>
            <person name="Yamasaki K."/>
            <person name="Shimizu M."/>
            <person name="Ohnishi K."/>
            <person name="Oshima S."/>
        </authorList>
    </citation>
    <scope>NUCLEOTIDE SEQUENCE [LARGE SCALE GENOMIC DNA]</scope>
    <source>
        <strain evidence="11">U-1</strain>
    </source>
</reference>
<dbReference type="InterPro" id="IPR016236">
    <property type="entry name" value="Ser/Thr_kinase_PknK_prd"/>
</dbReference>
<dbReference type="InterPro" id="IPR000719">
    <property type="entry name" value="Prot_kinase_dom"/>
</dbReference>
<protein>
    <recommendedName>
        <fullName evidence="6">Serine/threonine-protein kinase PknK</fullName>
        <ecNumber evidence="6">2.7.11.1</ecNumber>
    </recommendedName>
    <alternativeName>
        <fullName evidence="6">Protein kinase K</fullName>
    </alternativeName>
</protein>
<dbReference type="RefSeq" id="WP_063864999.1">
    <property type="nucleotide sequence ID" value="NZ_AP028459.1"/>
</dbReference>
<dbReference type="Gene3D" id="1.10.510.10">
    <property type="entry name" value="Transferase(Phosphotransferase) domain 1"/>
    <property type="match status" value="1"/>
</dbReference>
<dbReference type="InterPro" id="IPR027417">
    <property type="entry name" value="P-loop_NTPase"/>
</dbReference>
<evidence type="ECO:0000256" key="3">
    <source>
        <dbReference type="ARBA" id="ARBA00022741"/>
    </source>
</evidence>
<dbReference type="Proteomes" id="UP000037179">
    <property type="component" value="Unassembled WGS sequence"/>
</dbReference>
<dbReference type="InterPro" id="IPR041617">
    <property type="entry name" value="TPR_MalT"/>
</dbReference>
<keyword evidence="1 6" id="KW-0723">Serine/threonine-protein kinase</keyword>
<dbReference type="GO" id="GO:0005524">
    <property type="term" value="F:ATP binding"/>
    <property type="evidence" value="ECO:0007669"/>
    <property type="project" value="UniProtKB-UniRule"/>
</dbReference>
<feature type="domain" description="Protein kinase" evidence="9">
    <location>
        <begin position="26"/>
        <end position="288"/>
    </location>
</feature>
<feature type="binding site" evidence="7">
    <location>
        <position position="55"/>
    </location>
    <ligand>
        <name>ATP</name>
        <dbReference type="ChEBI" id="CHEBI:30616"/>
    </ligand>
</feature>
<comment type="similarity">
    <text evidence="6">Belongs to the protein kinase superfamily.</text>
</comment>
<organism evidence="10 11">
    <name type="scientific">Nocardia seriolae</name>
    <dbReference type="NCBI Taxonomy" id="37332"/>
    <lineage>
        <taxon>Bacteria</taxon>
        <taxon>Bacillati</taxon>
        <taxon>Actinomycetota</taxon>
        <taxon>Actinomycetes</taxon>
        <taxon>Mycobacteriales</taxon>
        <taxon>Nocardiaceae</taxon>
        <taxon>Nocardia</taxon>
    </lineage>
</organism>
<sequence>MVGRDTDGTQPDLRIGIAAELAAAGLADAREIGRGGFGVVYRCVEHSLDRLVAVKVLDTRSNDDERARFLREQRALGRFAGHPHIVQVLSADATVTGRPYLVMPFYPLGSLRERIREHGPLPWQEVLSIGVKIAGALAAAHVHGIVHRDVNPANILLSDYGEPLLSDFGIAHISGAFETGSGMIAGTPAFTAPEVLRGNEPTEAADIYGLGATLFCLLTGHAAFERREGESMVAQFVRITSEPIPDLRADGIPALLCSALESAMAQDVSDRPGTAREFGDRLRNVQFVSGLAVDSMALPADGAIATVAPPVPVPVSRPVPAPTPSTRYRPPSSPRRPVRRARLLDRLRAGPPRRLMLIHGPAGFGKSTLAAEWVDVLAAEGVRVAWLSVDDDDDNVVWFLSHVVEAIRYAHPGIAADLERLLEEHASDAARHVMTSLIDEIHRAGETVALVIDDWHRVTSPATIAAMEFLLDHGCHHLRVIVTSRNRTGLPLGRMRVRDELDEIDESALRFDDAETAAFLADVSGLTLADAEVERLRASTEGWAAALQLASMSLRDRDDPGAYIDQISGRHYAIGEYLMENVVDTLEPELLEFVMRTSVAERVNGELAEALTGVPNGQDMLEQVRQRDLFLRSIDDDLRWFRYHTLFADFLRDRLIRLHPGLLEELHRTAADWFAEHDMLAEAVDHLLAAGEPRRATELVAEHGERLMEQSRMGTLLGLAAKLPGSLAASNPRLQVQIGWANVAMQRPAAAATALECAEKALAGLPEDAGRADLELELEVKLVHTALSFATDQTMVLAPELVAARDSVRPFMAHGLAVGAMISALYRFDYAEVHRWHRWIEPFRDRVRGPFGAMYCDCVAGSAAYEQLEIGMAETRFRTALAGALQTGGGSQATRLASALLGELLYEKGQFIEAEELLAGGIGLEGGAVECLMASYGIGARLAAVRGDLDTVRERLDEGGKLATNLMLPRLAARILNERIRLGLPVTDTDRTDLAQLEPYSAHPDVPSAVAAELSCDSAIRLLLMDGTEASAAQAVSRAQRLAQVIATQHRPRALVNAELLHGCCLSATGKTAEAAKFLEPAMTRCAEQGLVRLVVDSGRQLYPVVETLYGATTSTQNLVRLFLRQVLTEFEGVLPARGTAPGTIG</sequence>
<feature type="region of interest" description="Disordered" evidence="8">
    <location>
        <begin position="316"/>
        <end position="337"/>
    </location>
</feature>
<evidence type="ECO:0000256" key="1">
    <source>
        <dbReference type="ARBA" id="ARBA00022527"/>
    </source>
</evidence>
<dbReference type="Pfam" id="PF25873">
    <property type="entry name" value="WHD_MalT"/>
    <property type="match status" value="1"/>
</dbReference>
<dbReference type="CDD" id="cd14014">
    <property type="entry name" value="STKc_PknB_like"/>
    <property type="match status" value="1"/>
</dbReference>
<dbReference type="PROSITE" id="PS00107">
    <property type="entry name" value="PROTEIN_KINASE_ATP"/>
    <property type="match status" value="1"/>
</dbReference>
<dbReference type="InterPro" id="IPR011009">
    <property type="entry name" value="Kinase-like_dom_sf"/>
</dbReference>
<dbReference type="PANTHER" id="PTHR43289">
    <property type="entry name" value="MITOGEN-ACTIVATED PROTEIN KINASE KINASE KINASE 20-RELATED"/>
    <property type="match status" value="1"/>
</dbReference>
<accession>A0ABC9YUW3</accession>
<dbReference type="SUPFAM" id="SSF56112">
    <property type="entry name" value="Protein kinase-like (PK-like)"/>
    <property type="match status" value="1"/>
</dbReference>
<proteinExistence type="inferred from homology"/>
<dbReference type="SUPFAM" id="SSF52540">
    <property type="entry name" value="P-loop containing nucleoside triphosphate hydrolases"/>
    <property type="match status" value="1"/>
</dbReference>
<dbReference type="InterPro" id="IPR041664">
    <property type="entry name" value="AAA_16"/>
</dbReference>
<evidence type="ECO:0000256" key="7">
    <source>
        <dbReference type="PROSITE-ProRule" id="PRU10141"/>
    </source>
</evidence>
<keyword evidence="5 6" id="KW-0067">ATP-binding</keyword>
<dbReference type="PIRSF" id="PIRSF000574">
    <property type="entry name" value="Ser/Thr_PK_PknK_prd"/>
    <property type="match status" value="1"/>
</dbReference>
<dbReference type="Pfam" id="PF00069">
    <property type="entry name" value="Pkinase"/>
    <property type="match status" value="1"/>
</dbReference>
<dbReference type="Pfam" id="PF17874">
    <property type="entry name" value="TPR_MalT"/>
    <property type="match status" value="1"/>
</dbReference>